<dbReference type="Pfam" id="PF00400">
    <property type="entry name" value="WD40"/>
    <property type="match status" value="2"/>
</dbReference>
<evidence type="ECO:0000313" key="6">
    <source>
        <dbReference type="EMBL" id="ETO00261.1"/>
    </source>
</evidence>
<accession>X6LFW1</accession>
<dbReference type="PANTHER" id="PTHR22847">
    <property type="entry name" value="WD40 REPEAT PROTEIN"/>
    <property type="match status" value="1"/>
</dbReference>
<evidence type="ECO:0000256" key="2">
    <source>
        <dbReference type="ARBA" id="ARBA00022737"/>
    </source>
</evidence>
<dbReference type="SMART" id="SM00320">
    <property type="entry name" value="WD40"/>
    <property type="match status" value="2"/>
</dbReference>
<feature type="region of interest" description="Disordered" evidence="5">
    <location>
        <begin position="107"/>
        <end position="133"/>
    </location>
</feature>
<dbReference type="InterPro" id="IPR019775">
    <property type="entry name" value="WD40_repeat_CS"/>
</dbReference>
<keyword evidence="4" id="KW-0175">Coiled coil</keyword>
<dbReference type="PROSITE" id="PS50294">
    <property type="entry name" value="WD_REPEATS_REGION"/>
    <property type="match status" value="1"/>
</dbReference>
<feature type="repeat" description="WD" evidence="3">
    <location>
        <begin position="155"/>
        <end position="197"/>
    </location>
</feature>
<evidence type="ECO:0000256" key="1">
    <source>
        <dbReference type="ARBA" id="ARBA00022574"/>
    </source>
</evidence>
<feature type="coiled-coil region" evidence="4">
    <location>
        <begin position="2"/>
        <end position="96"/>
    </location>
</feature>
<dbReference type="Gene3D" id="2.130.10.10">
    <property type="entry name" value="YVTN repeat-like/Quinoprotein amine dehydrogenase"/>
    <property type="match status" value="1"/>
</dbReference>
<protein>
    <submittedName>
        <fullName evidence="6">WD repeat-containing protein</fullName>
    </submittedName>
</protein>
<dbReference type="InterPro" id="IPR036322">
    <property type="entry name" value="WD40_repeat_dom_sf"/>
</dbReference>
<gene>
    <name evidence="6" type="ORF">RFI_37186</name>
</gene>
<dbReference type="AlphaFoldDB" id="X6LFW1"/>
<comment type="caution">
    <text evidence="6">The sequence shown here is derived from an EMBL/GenBank/DDBJ whole genome shotgun (WGS) entry which is preliminary data.</text>
</comment>
<keyword evidence="7" id="KW-1185">Reference proteome</keyword>
<evidence type="ECO:0000313" key="7">
    <source>
        <dbReference type="Proteomes" id="UP000023152"/>
    </source>
</evidence>
<dbReference type="PROSITE" id="PS00678">
    <property type="entry name" value="WD_REPEATS_1"/>
    <property type="match status" value="2"/>
</dbReference>
<dbReference type="InterPro" id="IPR001680">
    <property type="entry name" value="WD40_rpt"/>
</dbReference>
<dbReference type="SUPFAM" id="SSF50978">
    <property type="entry name" value="WD40 repeat-like"/>
    <property type="match status" value="1"/>
</dbReference>
<name>X6LFW1_RETFI</name>
<dbReference type="EMBL" id="ASPP01041534">
    <property type="protein sequence ID" value="ETO00261.1"/>
    <property type="molecule type" value="Genomic_DNA"/>
</dbReference>
<evidence type="ECO:0000256" key="4">
    <source>
        <dbReference type="SAM" id="Coils"/>
    </source>
</evidence>
<feature type="non-terminal residue" evidence="6">
    <location>
        <position position="252"/>
    </location>
</feature>
<proteinExistence type="predicted"/>
<dbReference type="InterPro" id="IPR015943">
    <property type="entry name" value="WD40/YVTN_repeat-like_dom_sf"/>
</dbReference>
<dbReference type="PROSITE" id="PS50082">
    <property type="entry name" value="WD_REPEATS_2"/>
    <property type="match status" value="2"/>
</dbReference>
<feature type="repeat" description="WD" evidence="3">
    <location>
        <begin position="198"/>
        <end position="245"/>
    </location>
</feature>
<dbReference type="PANTHER" id="PTHR22847:SF637">
    <property type="entry name" value="WD REPEAT DOMAIN 5B"/>
    <property type="match status" value="1"/>
</dbReference>
<dbReference type="GO" id="GO:1990234">
    <property type="term" value="C:transferase complex"/>
    <property type="evidence" value="ECO:0007669"/>
    <property type="project" value="UniProtKB-ARBA"/>
</dbReference>
<evidence type="ECO:0000256" key="5">
    <source>
        <dbReference type="SAM" id="MobiDB-lite"/>
    </source>
</evidence>
<reference evidence="6 7" key="1">
    <citation type="journal article" date="2013" name="Curr. Biol.">
        <title>The Genome of the Foraminiferan Reticulomyxa filosa.</title>
        <authorList>
            <person name="Glockner G."/>
            <person name="Hulsmann N."/>
            <person name="Schleicher M."/>
            <person name="Noegel A.A."/>
            <person name="Eichinger L."/>
            <person name="Gallinger C."/>
            <person name="Pawlowski J."/>
            <person name="Sierra R."/>
            <person name="Euteneuer U."/>
            <person name="Pillet L."/>
            <person name="Moustafa A."/>
            <person name="Platzer M."/>
            <person name="Groth M."/>
            <person name="Szafranski K."/>
            <person name="Schliwa M."/>
        </authorList>
    </citation>
    <scope>NUCLEOTIDE SEQUENCE [LARGE SCALE GENOMIC DNA]</scope>
</reference>
<dbReference type="Proteomes" id="UP000023152">
    <property type="component" value="Unassembled WGS sequence"/>
</dbReference>
<keyword evidence="2" id="KW-0677">Repeat</keyword>
<sequence length="252" mass="29596">MYNITKDESKQLVLEIKELQLRINNNDTIATEMEQLKKQIQNKNDEMNTLKQEIQLKDEHIQQMERDIEITKKDFNDKEKQLLSHHEQAIKILEEKNLKLLQHSQALSKQSNDQNKEEDQKQPNNQDIPSSPALPVSITFNFDTFCTSSKSLKKCSGHTGAVNSIDYSTFSGHYICSGSYDKTIRVWDIETTKQIQIFNEHSNCVNCVKFSTYYYYNQRRNVICSSSNDKTIRFWDFKDNRQLQVLNEHTDT</sequence>
<evidence type="ECO:0000256" key="3">
    <source>
        <dbReference type="PROSITE-ProRule" id="PRU00221"/>
    </source>
</evidence>
<organism evidence="6 7">
    <name type="scientific">Reticulomyxa filosa</name>
    <dbReference type="NCBI Taxonomy" id="46433"/>
    <lineage>
        <taxon>Eukaryota</taxon>
        <taxon>Sar</taxon>
        <taxon>Rhizaria</taxon>
        <taxon>Retaria</taxon>
        <taxon>Foraminifera</taxon>
        <taxon>Monothalamids</taxon>
        <taxon>Reticulomyxidae</taxon>
        <taxon>Reticulomyxa</taxon>
    </lineage>
</organism>
<keyword evidence="1 3" id="KW-0853">WD repeat</keyword>